<dbReference type="InterPro" id="IPR032580">
    <property type="entry name" value="SatD"/>
</dbReference>
<keyword evidence="2" id="KW-1185">Reference proteome</keyword>
<dbReference type="Proteomes" id="UP000032740">
    <property type="component" value="Chromosome"/>
</dbReference>
<evidence type="ECO:0000313" key="2">
    <source>
        <dbReference type="Proteomes" id="UP000032740"/>
    </source>
</evidence>
<dbReference type="HOGENOM" id="CLU_070013_0_0_14"/>
<dbReference type="EMBL" id="FO681347">
    <property type="protein sequence ID" value="CCV63691.1"/>
    <property type="molecule type" value="Genomic_DNA"/>
</dbReference>
<gene>
    <name evidence="1" type="ORF">BN85401140</name>
</gene>
<evidence type="ECO:0000313" key="1">
    <source>
        <dbReference type="EMBL" id="CCV63691.1"/>
    </source>
</evidence>
<dbReference type="STRING" id="1318466.BN85401140"/>
<dbReference type="OrthoDB" id="3197351at2"/>
<organism evidence="1 2">
    <name type="scientific">Alteracholeplasma palmae (strain ATCC 49389 / J233)</name>
    <name type="common">Acholeplasma palmae</name>
    <dbReference type="NCBI Taxonomy" id="1318466"/>
    <lineage>
        <taxon>Bacteria</taxon>
        <taxon>Bacillati</taxon>
        <taxon>Mycoplasmatota</taxon>
        <taxon>Mollicutes</taxon>
        <taxon>Acholeplasmatales</taxon>
        <taxon>Acholeplasmataceae</taxon>
        <taxon>Acholeplasma</taxon>
    </lineage>
</organism>
<dbReference type="AlphaFoldDB" id="U4KQX8"/>
<proteinExistence type="predicted"/>
<dbReference type="Pfam" id="PF16264">
    <property type="entry name" value="SatD"/>
    <property type="match status" value="1"/>
</dbReference>
<dbReference type="KEGG" id="apal:BN85401140"/>
<sequence>MKNYYVLIIDVVKSRRLNDEDRLDVQKKLNEAINIVDRIFNDKIVKSLSFSAGDSIQGLFDTIETAYKAYLVVKNAVFPYMIRAGIGYGNVNQSIISEFSYKNSNVFDGEAYHLARFAIDQAKELKVNLYIKSNLEYDKMINPIIDDEKIIFMTSARKAIYSIINLVDPIIDNRYQLDDVYFEIISPLVTRIVNYYRSKSRVKGYFHDEYENRNQTKGLKELTKEETINYLKEYKDQYSFYNDKRNLMTINTPMRLLLVNLIGSKEQNINSLIRLSNMDYLRTRESAKISILNQLYGRE</sequence>
<dbReference type="RefSeq" id="WP_026654505.1">
    <property type="nucleotide sequence ID" value="NC_022538.1"/>
</dbReference>
<protein>
    <submittedName>
        <fullName evidence="1">Uncharacterized protein</fullName>
    </submittedName>
</protein>
<accession>U4KQX8</accession>
<name>U4KQX8_ALTPJ</name>
<reference evidence="1 2" key="1">
    <citation type="journal article" date="2013" name="J. Mol. Microbiol. Biotechnol.">
        <title>Analysis of the Complete Genomes of Acholeplasma brassicae , A. palmae and A. laidlawii and Their Comparison to the Obligate Parasites from ' Candidatus Phytoplasma'.</title>
        <authorList>
            <person name="Kube M."/>
            <person name="Siewert C."/>
            <person name="Migdoll A.M."/>
            <person name="Duduk B."/>
            <person name="Holz S."/>
            <person name="Rabus R."/>
            <person name="Seemuller E."/>
            <person name="Mitrovic J."/>
            <person name="Muller I."/>
            <person name="Buttner C."/>
            <person name="Reinhardt R."/>
        </authorList>
    </citation>
    <scope>NUCLEOTIDE SEQUENCE [LARGE SCALE GENOMIC DNA]</scope>
    <source>
        <strain evidence="1 2">J233</strain>
    </source>
</reference>